<protein>
    <submittedName>
        <fullName evidence="1">Uncharacterized protein</fullName>
    </submittedName>
</protein>
<proteinExistence type="predicted"/>
<sequence length="71" mass="8238">MLTNCCCCCWSSPRKCDQRRTGWTVVPNLSPTLRARYTFLAQSCRCALLQLLSFREHEVFRRAVPGTLRQT</sequence>
<keyword evidence="2" id="KW-1185">Reference proteome</keyword>
<reference evidence="1 2" key="1">
    <citation type="submission" date="2019-05" db="EMBL/GenBank/DDBJ databases">
        <title>Another draft genome of Portunus trituberculatus and its Hox gene families provides insights of decapod evolution.</title>
        <authorList>
            <person name="Jeong J.-H."/>
            <person name="Song I."/>
            <person name="Kim S."/>
            <person name="Choi T."/>
            <person name="Kim D."/>
            <person name="Ryu S."/>
            <person name="Kim W."/>
        </authorList>
    </citation>
    <scope>NUCLEOTIDE SEQUENCE [LARGE SCALE GENOMIC DNA]</scope>
    <source>
        <tissue evidence="1">Muscle</tissue>
    </source>
</reference>
<comment type="caution">
    <text evidence="1">The sequence shown here is derived from an EMBL/GenBank/DDBJ whole genome shotgun (WGS) entry which is preliminary data.</text>
</comment>
<name>A0A5B7DMX8_PORTR</name>
<gene>
    <name evidence="1" type="ORF">E2C01_015493</name>
</gene>
<dbReference type="Proteomes" id="UP000324222">
    <property type="component" value="Unassembled WGS sequence"/>
</dbReference>
<organism evidence="1 2">
    <name type="scientific">Portunus trituberculatus</name>
    <name type="common">Swimming crab</name>
    <name type="synonym">Neptunus trituberculatus</name>
    <dbReference type="NCBI Taxonomy" id="210409"/>
    <lineage>
        <taxon>Eukaryota</taxon>
        <taxon>Metazoa</taxon>
        <taxon>Ecdysozoa</taxon>
        <taxon>Arthropoda</taxon>
        <taxon>Crustacea</taxon>
        <taxon>Multicrustacea</taxon>
        <taxon>Malacostraca</taxon>
        <taxon>Eumalacostraca</taxon>
        <taxon>Eucarida</taxon>
        <taxon>Decapoda</taxon>
        <taxon>Pleocyemata</taxon>
        <taxon>Brachyura</taxon>
        <taxon>Eubrachyura</taxon>
        <taxon>Portunoidea</taxon>
        <taxon>Portunidae</taxon>
        <taxon>Portuninae</taxon>
        <taxon>Portunus</taxon>
    </lineage>
</organism>
<accession>A0A5B7DMX8</accession>
<dbReference type="EMBL" id="VSRR010001092">
    <property type="protein sequence ID" value="MPC22477.1"/>
    <property type="molecule type" value="Genomic_DNA"/>
</dbReference>
<evidence type="ECO:0000313" key="1">
    <source>
        <dbReference type="EMBL" id="MPC22477.1"/>
    </source>
</evidence>
<evidence type="ECO:0000313" key="2">
    <source>
        <dbReference type="Proteomes" id="UP000324222"/>
    </source>
</evidence>
<dbReference type="AlphaFoldDB" id="A0A5B7DMX8"/>